<dbReference type="RefSeq" id="WP_203706994.1">
    <property type="nucleotide sequence ID" value="NZ_BAAALU010000003.1"/>
</dbReference>
<dbReference type="PANTHER" id="PTHR38479">
    <property type="entry name" value="LMO0824 PROTEIN"/>
    <property type="match status" value="1"/>
</dbReference>
<dbReference type="PANTHER" id="PTHR38479:SF2">
    <property type="entry name" value="WINGED HELIX DNA-BINDING DOMAIN-CONTAINING PROTEIN"/>
    <property type="match status" value="1"/>
</dbReference>
<comment type="caution">
    <text evidence="1">The sequence shown here is derived from an EMBL/GenBank/DDBJ whole genome shotgun (WGS) entry which is preliminary data.</text>
</comment>
<evidence type="ECO:0008006" key="3">
    <source>
        <dbReference type="Google" id="ProtNLM"/>
    </source>
</evidence>
<dbReference type="Pfam" id="PF06224">
    <property type="entry name" value="AlkZ-like"/>
    <property type="match status" value="1"/>
</dbReference>
<evidence type="ECO:0000313" key="1">
    <source>
        <dbReference type="EMBL" id="GIF60177.1"/>
    </source>
</evidence>
<reference evidence="1 2" key="1">
    <citation type="submission" date="2021-01" db="EMBL/GenBank/DDBJ databases">
        <title>Whole genome shotgun sequence of Asanoa iriomotensis NBRC 100142.</title>
        <authorList>
            <person name="Komaki H."/>
            <person name="Tamura T."/>
        </authorList>
    </citation>
    <scope>NUCLEOTIDE SEQUENCE [LARGE SCALE GENOMIC DNA]</scope>
    <source>
        <strain evidence="1 2">NBRC 100142</strain>
    </source>
</reference>
<dbReference type="Proteomes" id="UP000624325">
    <property type="component" value="Unassembled WGS sequence"/>
</dbReference>
<evidence type="ECO:0000313" key="2">
    <source>
        <dbReference type="Proteomes" id="UP000624325"/>
    </source>
</evidence>
<organism evidence="1 2">
    <name type="scientific">Asanoa iriomotensis</name>
    <dbReference type="NCBI Taxonomy" id="234613"/>
    <lineage>
        <taxon>Bacteria</taxon>
        <taxon>Bacillati</taxon>
        <taxon>Actinomycetota</taxon>
        <taxon>Actinomycetes</taxon>
        <taxon>Micromonosporales</taxon>
        <taxon>Micromonosporaceae</taxon>
        <taxon>Asanoa</taxon>
    </lineage>
</organism>
<dbReference type="InterPro" id="IPR009351">
    <property type="entry name" value="AlkZ-like"/>
</dbReference>
<keyword evidence="2" id="KW-1185">Reference proteome</keyword>
<dbReference type="EMBL" id="BONC01000061">
    <property type="protein sequence ID" value="GIF60177.1"/>
    <property type="molecule type" value="Genomic_DNA"/>
</dbReference>
<accession>A0ABQ4CBM3</accession>
<sequence length="361" mass="39427">MDGHEIAQRRLAQQHLAGPPSADPVSVVRRLGCVQSQEYAVAKWSLGQRCAPGVTDASVQSLVDDGTILRTHILRPTWHFVLGEELGWIQAVTGPRVHVFNGYYNRMHGLSPDVAARTTSVITSALSGGNHLTRPELAAVLASAGLPATGNKLAYVVMFAELEGLIANGVRRGKQHTYALVAERVPAPITLDPEAGLVELTRRYFTSHGPASIKDFAWWSSLTVTQIKRGIEGCGDALTSTVVDGRTLFFASDGPEPAPPPAASLLQGYDEYVVAYTDTKFVYNVEGRAPTPGRYNENMMFHPITFDGQIGAFWRRTPTPKQITLEIDLFVEPTARQRKALTEEVERYEAFAGLPVTVTFV</sequence>
<proteinExistence type="predicted"/>
<gene>
    <name evidence="1" type="ORF">Air01nite_62720</name>
</gene>
<name>A0ABQ4CBM3_9ACTN</name>
<protein>
    <recommendedName>
        <fullName evidence="3">Winged helix DNA-binding protein</fullName>
    </recommendedName>
</protein>